<sequence length="1268" mass="139358">MVTIIKNQLLKHLSRFTKNLSPEQISLSALRGSGELQDLTLDEELLTDLLELPGWVRLTSAKCNRASFRIQWTKLKTVPIVLNLDEVHIALEVCQEPRVMNPGAAGAIPAPGKYSYIHKVIDGISVAVNHVQIDFNCEAFTSSVQISRVTVESRTPDGRKGDLRLTRIKSPDTGQLLIFKELEWQSARIEARAHGAANANLPPLRLLLGNTHCRIVIKKRLSDCAVIGSRLAICPEPLAWALTDGQMRAMLACAIALAKPVQKATAAATRIKALRKIEEPLEQISSRSATGERDILARMFAKHDVRETSYHLLAPRIDLHLCDDPGLGRSEKPSLANGGALQVTLVSMQADLFPYHKASDDRRHWRGYREAATPHSQWLSQALSSFCTTLLENLDPRPLTPSMKTSQPEKLEEPVSNGIKHKQAATQQSASNAPSTNTTTTSQASPTRTRILQQLGKLMTTCLVLRIDDFTVYKVSTGSRSREVPRPLVSAEKATLPGDAGLLHAELTFFYYPGDVCFPVPAPKLYVQLSPVLVSVDVNSVVWLGAFLPHVVPRDQAIEDAPPAYMDVRMEAIMPKVVLEAGSEHVSQQRDRPKELQICTARATLTNVRESPRANSAGTRADLAAIISALRRSAPPRGQFPCAHDDMDPIHEQFILHADNLDDIDRGTAITPELLWRENRSVWCARVEPLWADFCGARATNNKPAPLLDATPLTAWLCFDDNFSRIWIVARTSGLAGLQLNHYQMLFLMRQLERISEMTAWLAHDAERQPDNEDGTIVVGIVVPAVELTFVLPSNCPGQESSRDLDSVPLDSSSLQDLKMEHQTVSTLGASTPLEENCIGSEATMAPSMLDRDSGVLATTSVEVYQPIVIEEPPPPSPGMSFGGFTSMRRGFNSLVTSIDSALTRDDTRSDAASTASSDSDRYVVVGLAAESPDDADMAFREFEHGRASSGVSGVEVAAEVVERSSSPSDHSVTSSCRRRDVISTSTWRVNNIHIVHQSGGGSSALRLAADDLKTDECNAIPWDEFQNKFSMRARAWTEPPVAEGDELVPRDAPLVAARLVRTQMPREPDTAGLAPFEELLEARIRDLSIALNMSTALALAELIEDEVVVPPMPLEVLIENVKLHLIEDRPTRSISSPPPQPLDIDLTTLRLTRDLAGVVRLGPPISTPSTIASPATPQPQPELDEARDKIDRLNRENEELRKRLVTLARIAEDNRELRAKVEEASVLRQCVHAAQQEAASLLADKQELLEAMRMLQEQISGGCRGKR</sequence>
<organism evidence="1 2">
    <name type="scientific">Mythimna loreyi</name>
    <dbReference type="NCBI Taxonomy" id="667449"/>
    <lineage>
        <taxon>Eukaryota</taxon>
        <taxon>Metazoa</taxon>
        <taxon>Ecdysozoa</taxon>
        <taxon>Arthropoda</taxon>
        <taxon>Hexapoda</taxon>
        <taxon>Insecta</taxon>
        <taxon>Pterygota</taxon>
        <taxon>Neoptera</taxon>
        <taxon>Endopterygota</taxon>
        <taxon>Lepidoptera</taxon>
        <taxon>Glossata</taxon>
        <taxon>Ditrysia</taxon>
        <taxon>Noctuoidea</taxon>
        <taxon>Noctuidae</taxon>
        <taxon>Noctuinae</taxon>
        <taxon>Hadenini</taxon>
        <taxon>Mythimna</taxon>
    </lineage>
</organism>
<evidence type="ECO:0000313" key="1">
    <source>
        <dbReference type="EMBL" id="KAJ8720862.1"/>
    </source>
</evidence>
<dbReference type="Proteomes" id="UP001231649">
    <property type="component" value="Chromosome 19"/>
</dbReference>
<keyword evidence="2" id="KW-1185">Reference proteome</keyword>
<dbReference type="EMBL" id="CM056795">
    <property type="protein sequence ID" value="KAJ8720862.1"/>
    <property type="molecule type" value="Genomic_DNA"/>
</dbReference>
<protein>
    <submittedName>
        <fullName evidence="1">Uncharacterized protein</fullName>
    </submittedName>
</protein>
<accession>A0ACC2QPV8</accession>
<name>A0ACC2QPV8_9NEOP</name>
<proteinExistence type="predicted"/>
<evidence type="ECO:0000313" key="2">
    <source>
        <dbReference type="Proteomes" id="UP001231649"/>
    </source>
</evidence>
<reference evidence="1" key="1">
    <citation type="submission" date="2023-03" db="EMBL/GenBank/DDBJ databases">
        <title>Chromosome-level genomes of two armyworms, Mythimna separata and Mythimna loreyi, provide insights into the biosynthesis and reception of sex pheromones.</title>
        <authorList>
            <person name="Zhao H."/>
        </authorList>
    </citation>
    <scope>NUCLEOTIDE SEQUENCE</scope>
    <source>
        <strain evidence="1">BeijingLab</strain>
    </source>
</reference>
<gene>
    <name evidence="1" type="ORF">PYW08_006327</name>
</gene>
<comment type="caution">
    <text evidence="1">The sequence shown here is derived from an EMBL/GenBank/DDBJ whole genome shotgun (WGS) entry which is preliminary data.</text>
</comment>